<feature type="region of interest" description="Disordered" evidence="1">
    <location>
        <begin position="1"/>
        <end position="31"/>
    </location>
</feature>
<sequence>MPGPWDRGAPCGRSQGHPRAIFTTPSSLSNQSAAPKFMIGAETEHNYEVFRECLSELITFRLAPTKERRRVKGRKNEIKPVAKEQDQEDAAEELGDFIDYLATEIYDSLPHDLKRLDYHGTQNDSTLKEMYSTPLDSEVYDTITATLPPTVLDSFEVYSLLPPTVDLSRLLEPVFTPYINSVTAAPPEHDYQVRATECEICDRGHLPLTYHHLIPRQMHAKAVKRGWAKEWELQKVAWLCRACHSFVHRIAGNEELAKELNSVERLMEREEVRNWGKWVGRIRWKKT</sequence>
<organism evidence="2 3">
    <name type="scientific">Sphaceloma murrayae</name>
    <dbReference type="NCBI Taxonomy" id="2082308"/>
    <lineage>
        <taxon>Eukaryota</taxon>
        <taxon>Fungi</taxon>
        <taxon>Dikarya</taxon>
        <taxon>Ascomycota</taxon>
        <taxon>Pezizomycotina</taxon>
        <taxon>Dothideomycetes</taxon>
        <taxon>Dothideomycetidae</taxon>
        <taxon>Myriangiales</taxon>
        <taxon>Elsinoaceae</taxon>
        <taxon>Sphaceloma</taxon>
    </lineage>
</organism>
<dbReference type="PANTHER" id="PTHR37827:SF1">
    <property type="entry name" value="HNH DOMAIN-CONTAINING PROTEIN"/>
    <property type="match status" value="1"/>
</dbReference>
<proteinExistence type="predicted"/>
<gene>
    <name evidence="2" type="ORF">CAC42_1056</name>
</gene>
<dbReference type="AlphaFoldDB" id="A0A2K1R1W1"/>
<protein>
    <submittedName>
        <fullName evidence="2">Uncharacterized protein</fullName>
    </submittedName>
</protein>
<dbReference type="InParanoid" id="A0A2K1R1W1"/>
<evidence type="ECO:0000256" key="1">
    <source>
        <dbReference type="SAM" id="MobiDB-lite"/>
    </source>
</evidence>
<dbReference type="Proteomes" id="UP000243797">
    <property type="component" value="Unassembled WGS sequence"/>
</dbReference>
<keyword evidence="3" id="KW-1185">Reference proteome</keyword>
<dbReference type="PANTHER" id="PTHR37827">
    <property type="entry name" value="TUDOR DOMAIN-CONTAINING PROTEIN"/>
    <property type="match status" value="1"/>
</dbReference>
<evidence type="ECO:0000313" key="2">
    <source>
        <dbReference type="EMBL" id="PNS21277.1"/>
    </source>
</evidence>
<evidence type="ECO:0000313" key="3">
    <source>
        <dbReference type="Proteomes" id="UP000243797"/>
    </source>
</evidence>
<accession>A0A2K1R1W1</accession>
<reference evidence="2 3" key="1">
    <citation type="submission" date="2017-06" db="EMBL/GenBank/DDBJ databases">
        <title>Draft genome sequence of a variant of Elsinoe murrayae.</title>
        <authorList>
            <person name="Cheng Q."/>
        </authorList>
    </citation>
    <scope>NUCLEOTIDE SEQUENCE [LARGE SCALE GENOMIC DNA]</scope>
    <source>
        <strain evidence="2 3">CQ-2017a</strain>
    </source>
</reference>
<comment type="caution">
    <text evidence="2">The sequence shown here is derived from an EMBL/GenBank/DDBJ whole genome shotgun (WGS) entry which is preliminary data.</text>
</comment>
<dbReference type="STRING" id="2082308.A0A2K1R1W1"/>
<dbReference type="EMBL" id="NKHZ01000011">
    <property type="protein sequence ID" value="PNS21277.1"/>
    <property type="molecule type" value="Genomic_DNA"/>
</dbReference>
<name>A0A2K1R1W1_9PEZI</name>
<dbReference type="OrthoDB" id="4850648at2759"/>